<evidence type="ECO:0000313" key="1">
    <source>
        <dbReference type="EMBL" id="KAF0421285.1"/>
    </source>
</evidence>
<gene>
    <name evidence="1" type="ORF">F8M41_006808</name>
</gene>
<name>A0A8H3X8V6_GIGMA</name>
<dbReference type="Proteomes" id="UP000439903">
    <property type="component" value="Unassembled WGS sequence"/>
</dbReference>
<proteinExistence type="predicted"/>
<accession>A0A8H3X8V6</accession>
<reference evidence="1 2" key="1">
    <citation type="journal article" date="2019" name="Environ. Microbiol.">
        <title>At the nexus of three kingdoms: the genome of the mycorrhizal fungus Gigaspora margarita provides insights into plant, endobacterial and fungal interactions.</title>
        <authorList>
            <person name="Venice F."/>
            <person name="Ghignone S."/>
            <person name="Salvioli di Fossalunga A."/>
            <person name="Amselem J."/>
            <person name="Novero M."/>
            <person name="Xianan X."/>
            <person name="Sedzielewska Toro K."/>
            <person name="Morin E."/>
            <person name="Lipzen A."/>
            <person name="Grigoriev I.V."/>
            <person name="Henrissat B."/>
            <person name="Martin F.M."/>
            <person name="Bonfante P."/>
        </authorList>
    </citation>
    <scope>NUCLEOTIDE SEQUENCE [LARGE SCALE GENOMIC DNA]</scope>
    <source>
        <strain evidence="1 2">BEG34</strain>
    </source>
</reference>
<protein>
    <submittedName>
        <fullName evidence="1">Uncharacterized protein</fullName>
    </submittedName>
</protein>
<dbReference type="EMBL" id="WTPW01001677">
    <property type="protein sequence ID" value="KAF0421285.1"/>
    <property type="molecule type" value="Genomic_DNA"/>
</dbReference>
<dbReference type="AlphaFoldDB" id="A0A8H3X8V6"/>
<dbReference type="OrthoDB" id="10455153at2759"/>
<evidence type="ECO:0000313" key="2">
    <source>
        <dbReference type="Proteomes" id="UP000439903"/>
    </source>
</evidence>
<organism evidence="1 2">
    <name type="scientific">Gigaspora margarita</name>
    <dbReference type="NCBI Taxonomy" id="4874"/>
    <lineage>
        <taxon>Eukaryota</taxon>
        <taxon>Fungi</taxon>
        <taxon>Fungi incertae sedis</taxon>
        <taxon>Mucoromycota</taxon>
        <taxon>Glomeromycotina</taxon>
        <taxon>Glomeromycetes</taxon>
        <taxon>Diversisporales</taxon>
        <taxon>Gigasporaceae</taxon>
        <taxon>Gigaspora</taxon>
    </lineage>
</organism>
<comment type="caution">
    <text evidence="1">The sequence shown here is derived from an EMBL/GenBank/DDBJ whole genome shotgun (WGS) entry which is preliminary data.</text>
</comment>
<sequence length="109" mass="12374">MGRHQDPKNYVRKRSIGRSVFQLHDNVSCDNEHSMICAAMGIVVAPDMDRFATDAFSAAKTDEVENVVLLSSINDLRFYILHIAVNSLYEEPLAYFELPYSSNGERITF</sequence>
<keyword evidence="2" id="KW-1185">Reference proteome</keyword>